<organism evidence="2 3">
    <name type="scientific">Oopsacas minuta</name>
    <dbReference type="NCBI Taxonomy" id="111878"/>
    <lineage>
        <taxon>Eukaryota</taxon>
        <taxon>Metazoa</taxon>
        <taxon>Porifera</taxon>
        <taxon>Hexactinellida</taxon>
        <taxon>Hexasterophora</taxon>
        <taxon>Lyssacinosida</taxon>
        <taxon>Leucopsacidae</taxon>
        <taxon>Oopsacas</taxon>
    </lineage>
</organism>
<proteinExistence type="predicted"/>
<feature type="chain" id="PRO_5043731358" evidence="1">
    <location>
        <begin position="17"/>
        <end position="169"/>
    </location>
</feature>
<evidence type="ECO:0000313" key="3">
    <source>
        <dbReference type="Proteomes" id="UP001165289"/>
    </source>
</evidence>
<reference evidence="2 3" key="1">
    <citation type="journal article" date="2023" name="BMC Biol.">
        <title>The compact genome of the sponge Oopsacas minuta (Hexactinellida) is lacking key metazoan core genes.</title>
        <authorList>
            <person name="Santini S."/>
            <person name="Schenkelaars Q."/>
            <person name="Jourda C."/>
            <person name="Duchesne M."/>
            <person name="Belahbib H."/>
            <person name="Rocher C."/>
            <person name="Selva M."/>
            <person name="Riesgo A."/>
            <person name="Vervoort M."/>
            <person name="Leys S.P."/>
            <person name="Kodjabachian L."/>
            <person name="Le Bivic A."/>
            <person name="Borchiellini C."/>
            <person name="Claverie J.M."/>
            <person name="Renard E."/>
        </authorList>
    </citation>
    <scope>NUCLEOTIDE SEQUENCE [LARGE SCALE GENOMIC DNA]</scope>
    <source>
        <strain evidence="2">SPO-2</strain>
    </source>
</reference>
<sequence length="169" mass="20196">MCLLFPFLLILKLVKSGFERFLDRKETMRRINDFGLYTSFREEDIERNIEYYNGVEMIKMPRKKFVLKKFAVPSIFPNCPTYFTDTVAKTQTLSLDDKEEKRMQDVYKKSRAEFQETEAKFMISSLSCIISKLHMIELPNSWLFHRPDSSTCYFLRFNFVTKFPLSDDI</sequence>
<comment type="caution">
    <text evidence="2">The sequence shown here is derived from an EMBL/GenBank/DDBJ whole genome shotgun (WGS) entry which is preliminary data.</text>
</comment>
<dbReference type="EMBL" id="JAKMXF010000321">
    <property type="protein sequence ID" value="KAI6649513.1"/>
    <property type="molecule type" value="Genomic_DNA"/>
</dbReference>
<feature type="signal peptide" evidence="1">
    <location>
        <begin position="1"/>
        <end position="16"/>
    </location>
</feature>
<name>A0AAV7JKQ0_9METZ</name>
<keyword evidence="3" id="KW-1185">Reference proteome</keyword>
<accession>A0AAV7JKQ0</accession>
<protein>
    <submittedName>
        <fullName evidence="2">Uncharacterized protein</fullName>
    </submittedName>
</protein>
<dbReference type="AlphaFoldDB" id="A0AAV7JKQ0"/>
<keyword evidence="1" id="KW-0732">Signal</keyword>
<gene>
    <name evidence="2" type="ORF">LOD99_11878</name>
</gene>
<evidence type="ECO:0000313" key="2">
    <source>
        <dbReference type="EMBL" id="KAI6649513.1"/>
    </source>
</evidence>
<dbReference type="Proteomes" id="UP001165289">
    <property type="component" value="Unassembled WGS sequence"/>
</dbReference>
<evidence type="ECO:0000256" key="1">
    <source>
        <dbReference type="SAM" id="SignalP"/>
    </source>
</evidence>